<gene>
    <name evidence="1" type="ORF">Lalb_Chr25g0285451</name>
</gene>
<accession>A0A6A4N8C3</accession>
<organism evidence="1 2">
    <name type="scientific">Lupinus albus</name>
    <name type="common">White lupine</name>
    <name type="synonym">Lupinus termis</name>
    <dbReference type="NCBI Taxonomy" id="3870"/>
    <lineage>
        <taxon>Eukaryota</taxon>
        <taxon>Viridiplantae</taxon>
        <taxon>Streptophyta</taxon>
        <taxon>Embryophyta</taxon>
        <taxon>Tracheophyta</taxon>
        <taxon>Spermatophyta</taxon>
        <taxon>Magnoliopsida</taxon>
        <taxon>eudicotyledons</taxon>
        <taxon>Gunneridae</taxon>
        <taxon>Pentapetalae</taxon>
        <taxon>rosids</taxon>
        <taxon>fabids</taxon>
        <taxon>Fabales</taxon>
        <taxon>Fabaceae</taxon>
        <taxon>Papilionoideae</taxon>
        <taxon>50 kb inversion clade</taxon>
        <taxon>genistoids sensu lato</taxon>
        <taxon>core genistoids</taxon>
        <taxon>Genisteae</taxon>
        <taxon>Lupinus</taxon>
    </lineage>
</organism>
<keyword evidence="2" id="KW-1185">Reference proteome</keyword>
<name>A0A6A4N8C3_LUPAL</name>
<dbReference type="Proteomes" id="UP000447434">
    <property type="component" value="Chromosome 25"/>
</dbReference>
<dbReference type="EMBL" id="WOCE01000025">
    <property type="protein sequence ID" value="KAE9585101.1"/>
    <property type="molecule type" value="Genomic_DNA"/>
</dbReference>
<comment type="caution">
    <text evidence="1">The sequence shown here is derived from an EMBL/GenBank/DDBJ whole genome shotgun (WGS) entry which is preliminary data.</text>
</comment>
<sequence>MLWGHDHILCWMKDQTATLILISANQNQNTIQNLSHVCDHHLIAQICRSDQFW</sequence>
<proteinExistence type="predicted"/>
<evidence type="ECO:0000313" key="2">
    <source>
        <dbReference type="Proteomes" id="UP000447434"/>
    </source>
</evidence>
<evidence type="ECO:0000313" key="1">
    <source>
        <dbReference type="EMBL" id="KAE9585101.1"/>
    </source>
</evidence>
<protein>
    <submittedName>
        <fullName evidence="1">Uncharacterized protein</fullName>
    </submittedName>
</protein>
<reference evidence="2" key="1">
    <citation type="journal article" date="2020" name="Nat. Commun.">
        <title>Genome sequence of the cluster root forming white lupin.</title>
        <authorList>
            <person name="Hufnagel B."/>
            <person name="Marques A."/>
            <person name="Soriano A."/>
            <person name="Marques L."/>
            <person name="Divol F."/>
            <person name="Doumas P."/>
            <person name="Sallet E."/>
            <person name="Mancinotti D."/>
            <person name="Carrere S."/>
            <person name="Marande W."/>
            <person name="Arribat S."/>
            <person name="Keller J."/>
            <person name="Huneau C."/>
            <person name="Blein T."/>
            <person name="Aime D."/>
            <person name="Laguerre M."/>
            <person name="Taylor J."/>
            <person name="Schubert V."/>
            <person name="Nelson M."/>
            <person name="Geu-Flores F."/>
            <person name="Crespi M."/>
            <person name="Gallardo-Guerrero K."/>
            <person name="Delaux P.-M."/>
            <person name="Salse J."/>
            <person name="Berges H."/>
            <person name="Guyot R."/>
            <person name="Gouzy J."/>
            <person name="Peret B."/>
        </authorList>
    </citation>
    <scope>NUCLEOTIDE SEQUENCE [LARGE SCALE GENOMIC DNA]</scope>
    <source>
        <strain evidence="2">cv. Amiga</strain>
    </source>
</reference>
<dbReference type="AlphaFoldDB" id="A0A6A4N8C3"/>